<dbReference type="CDD" id="cd08561">
    <property type="entry name" value="GDPD_cytoplasmic_ScUgpQ2_like"/>
    <property type="match status" value="1"/>
</dbReference>
<dbReference type="AlphaFoldDB" id="A0A562VD40"/>
<dbReference type="GO" id="GO:0008081">
    <property type="term" value="F:phosphoric diester hydrolase activity"/>
    <property type="evidence" value="ECO:0007669"/>
    <property type="project" value="InterPro"/>
</dbReference>
<dbReference type="PANTHER" id="PTHR43805:SF1">
    <property type="entry name" value="GP-PDE DOMAIN-CONTAINING PROTEIN"/>
    <property type="match status" value="1"/>
</dbReference>
<organism evidence="2 3">
    <name type="scientific">Stackebrandtia albiflava</name>
    <dbReference type="NCBI Taxonomy" id="406432"/>
    <lineage>
        <taxon>Bacteria</taxon>
        <taxon>Bacillati</taxon>
        <taxon>Actinomycetota</taxon>
        <taxon>Actinomycetes</taxon>
        <taxon>Glycomycetales</taxon>
        <taxon>Glycomycetaceae</taxon>
        <taxon>Stackebrandtia</taxon>
    </lineage>
</organism>
<accession>A0A562VD40</accession>
<dbReference type="RefSeq" id="WP_147137188.1">
    <property type="nucleotide sequence ID" value="NZ_BAABIJ010000001.1"/>
</dbReference>
<protein>
    <submittedName>
        <fullName evidence="2">Glycerophosphoryl diester phosphodiesterase</fullName>
    </submittedName>
</protein>
<dbReference type="Proteomes" id="UP000321617">
    <property type="component" value="Unassembled WGS sequence"/>
</dbReference>
<dbReference type="InterPro" id="IPR017946">
    <property type="entry name" value="PLC-like_Pdiesterase_TIM-brl"/>
</dbReference>
<dbReference type="Gene3D" id="3.20.20.190">
    <property type="entry name" value="Phosphatidylinositol (PI) phosphodiesterase"/>
    <property type="match status" value="1"/>
</dbReference>
<dbReference type="EMBL" id="VLLL01000005">
    <property type="protein sequence ID" value="TWJ15789.1"/>
    <property type="molecule type" value="Genomic_DNA"/>
</dbReference>
<dbReference type="Pfam" id="PF03009">
    <property type="entry name" value="GDPD"/>
    <property type="match status" value="1"/>
</dbReference>
<name>A0A562VD40_9ACTN</name>
<evidence type="ECO:0000259" key="1">
    <source>
        <dbReference type="PROSITE" id="PS51704"/>
    </source>
</evidence>
<dbReference type="InterPro" id="IPR030395">
    <property type="entry name" value="GP_PDE_dom"/>
</dbReference>
<reference evidence="2 3" key="1">
    <citation type="journal article" date="2013" name="Stand. Genomic Sci.">
        <title>Genomic Encyclopedia of Type Strains, Phase I: The one thousand microbial genomes (KMG-I) project.</title>
        <authorList>
            <person name="Kyrpides N.C."/>
            <person name="Woyke T."/>
            <person name="Eisen J.A."/>
            <person name="Garrity G."/>
            <person name="Lilburn T.G."/>
            <person name="Beck B.J."/>
            <person name="Whitman W.B."/>
            <person name="Hugenholtz P."/>
            <person name="Klenk H.P."/>
        </authorList>
    </citation>
    <scope>NUCLEOTIDE SEQUENCE [LARGE SCALE GENOMIC DNA]</scope>
    <source>
        <strain evidence="2 3">DSM 45044</strain>
    </source>
</reference>
<proteinExistence type="predicted"/>
<dbReference type="GO" id="GO:0006629">
    <property type="term" value="P:lipid metabolic process"/>
    <property type="evidence" value="ECO:0007669"/>
    <property type="project" value="InterPro"/>
</dbReference>
<dbReference type="PANTHER" id="PTHR43805">
    <property type="entry name" value="GLYCEROPHOSPHORYL DIESTER PHOSPHODIESTERASE"/>
    <property type="match status" value="1"/>
</dbReference>
<gene>
    <name evidence="2" type="ORF">LX16_1503</name>
</gene>
<evidence type="ECO:0000313" key="3">
    <source>
        <dbReference type="Proteomes" id="UP000321617"/>
    </source>
</evidence>
<dbReference type="SUPFAM" id="SSF51695">
    <property type="entry name" value="PLC-like phosphodiesterases"/>
    <property type="match status" value="1"/>
</dbReference>
<dbReference type="PROSITE" id="PS51704">
    <property type="entry name" value="GP_PDE"/>
    <property type="match status" value="1"/>
</dbReference>
<dbReference type="OrthoDB" id="5241788at2"/>
<sequence length="268" mass="29159">MFPSGTVSCNRPSSPYRFLRNDGPIGFAHRGGAAEGDENTAAAFGRAVAAGFRYLETDVHASADGVAVLFHDADLSRLTGDPRTVESLTWRELGAIRHRGEPLIPRLDEVVAAWPGVRFNLDVKSGASVAPTLRVVERAAAVDRVLVSSFDDARLARVRADSSPRLATGMGRREVARLWLASRLPGTGLAGYVHRAAAVQVPLRYRGLTVVDRRLVDHAHRLGLQVHVWTVDDPGMMRALLDLGVDGIMTDRIDILADVYRSRGIWPA</sequence>
<keyword evidence="3" id="KW-1185">Reference proteome</keyword>
<evidence type="ECO:0000313" key="2">
    <source>
        <dbReference type="EMBL" id="TWJ15789.1"/>
    </source>
</evidence>
<comment type="caution">
    <text evidence="2">The sequence shown here is derived from an EMBL/GenBank/DDBJ whole genome shotgun (WGS) entry which is preliminary data.</text>
</comment>
<feature type="domain" description="GP-PDE" evidence="1">
    <location>
        <begin position="24"/>
        <end position="260"/>
    </location>
</feature>